<feature type="transmembrane region" description="Helical" evidence="1">
    <location>
        <begin position="104"/>
        <end position="122"/>
    </location>
</feature>
<evidence type="ECO:0008006" key="4">
    <source>
        <dbReference type="Google" id="ProtNLM"/>
    </source>
</evidence>
<feature type="transmembrane region" description="Helical" evidence="1">
    <location>
        <begin position="32"/>
        <end position="53"/>
    </location>
</feature>
<proteinExistence type="predicted"/>
<dbReference type="OrthoDB" id="8641791at2"/>
<comment type="caution">
    <text evidence="2">The sequence shown here is derived from an EMBL/GenBank/DDBJ whole genome shotgun (WGS) entry which is preliminary data.</text>
</comment>
<feature type="transmembrane region" description="Helical" evidence="1">
    <location>
        <begin position="6"/>
        <end position="25"/>
    </location>
</feature>
<keyword evidence="1" id="KW-1133">Transmembrane helix</keyword>
<reference evidence="2 3" key="1">
    <citation type="submission" date="2019-08" db="EMBL/GenBank/DDBJ databases">
        <title>Bacillus genomes from the desert of Cuatro Cienegas, Coahuila.</title>
        <authorList>
            <person name="Olmedo-Alvarez G."/>
        </authorList>
    </citation>
    <scope>NUCLEOTIDE SEQUENCE [LARGE SCALE GENOMIC DNA]</scope>
    <source>
        <strain evidence="2 3">CH451a_14T</strain>
    </source>
</reference>
<feature type="transmembrane region" description="Helical" evidence="1">
    <location>
        <begin position="185"/>
        <end position="208"/>
    </location>
</feature>
<sequence>MLVDLTALHWLYLVFIGLIIVFMVFRKDTTIVCISGIFLIALAASGSLTSSVSSVFTSFIFAITELLSTILVISIIVGMSRTLTKTGINDVMISPFARLIKTPALAYWTIGIVMMLISWFFWPSPAVALLGAVLVPVALRVGLPALGIAMAMNLFGHGIALSGDFVIQAAPKLTADAAGLPVSEVIQASIPLVAVMGIVTTATAFFLIKRDMKRGILRVEDTQLQKIEIEKGPELLSSGAKKFFALMIPVLFALNILAMFLFNLQGGEATALIGGTSIFILLIISLAAYKAKGLEQTTSFIIDGFQFGFKVFGPVIPIAAFFYLGDSGFSAIIGEGILPEGSAGIVNDLGGALAAVVPLSKAVGAVTLTTVGAITGLDGSGFSGISLTGSVALLFSDSIGSGAATLTALGQISAIWIGGGTLVPWALIPAAAICNVDPFELARRNLVPVLVGLTATTITAMFLI</sequence>
<keyword evidence="1" id="KW-0472">Membrane</keyword>
<accession>A0A5D4U7B5</accession>
<feature type="transmembrane region" description="Helical" evidence="1">
    <location>
        <begin position="269"/>
        <end position="289"/>
    </location>
</feature>
<feature type="transmembrane region" description="Helical" evidence="1">
    <location>
        <begin position="128"/>
        <end position="147"/>
    </location>
</feature>
<evidence type="ECO:0000313" key="2">
    <source>
        <dbReference type="EMBL" id="TYS83285.1"/>
    </source>
</evidence>
<feature type="transmembrane region" description="Helical" evidence="1">
    <location>
        <begin position="59"/>
        <end position="83"/>
    </location>
</feature>
<feature type="transmembrane region" description="Helical" evidence="1">
    <location>
        <begin position="154"/>
        <end position="173"/>
    </location>
</feature>
<dbReference type="Proteomes" id="UP000325054">
    <property type="component" value="Unassembled WGS sequence"/>
</dbReference>
<feature type="transmembrane region" description="Helical" evidence="1">
    <location>
        <begin position="301"/>
        <end position="324"/>
    </location>
</feature>
<feature type="transmembrane region" description="Helical" evidence="1">
    <location>
        <begin position="414"/>
        <end position="434"/>
    </location>
</feature>
<keyword evidence="1" id="KW-0812">Transmembrane</keyword>
<organism evidence="2 3">
    <name type="scientific">Rossellomorea aquimaris</name>
    <dbReference type="NCBI Taxonomy" id="189382"/>
    <lineage>
        <taxon>Bacteria</taxon>
        <taxon>Bacillati</taxon>
        <taxon>Bacillota</taxon>
        <taxon>Bacilli</taxon>
        <taxon>Bacillales</taxon>
        <taxon>Bacillaceae</taxon>
        <taxon>Rossellomorea</taxon>
    </lineage>
</organism>
<gene>
    <name evidence="2" type="ORF">FZC80_02850</name>
</gene>
<protein>
    <recommendedName>
        <fullName evidence="4">Transporter</fullName>
    </recommendedName>
</protein>
<name>A0A5D4U7B5_9BACI</name>
<dbReference type="AlphaFoldDB" id="A0A5D4U7B5"/>
<evidence type="ECO:0000256" key="1">
    <source>
        <dbReference type="SAM" id="Phobius"/>
    </source>
</evidence>
<evidence type="ECO:0000313" key="3">
    <source>
        <dbReference type="Proteomes" id="UP000325054"/>
    </source>
</evidence>
<dbReference type="RefSeq" id="WP_148990735.1">
    <property type="nucleotide sequence ID" value="NZ_VTEW01000002.1"/>
</dbReference>
<feature type="transmembrane region" description="Helical" evidence="1">
    <location>
        <begin position="446"/>
        <end position="463"/>
    </location>
</feature>
<feature type="transmembrane region" description="Helical" evidence="1">
    <location>
        <begin position="243"/>
        <end position="263"/>
    </location>
</feature>
<dbReference type="EMBL" id="VTEW01000002">
    <property type="protein sequence ID" value="TYS83285.1"/>
    <property type="molecule type" value="Genomic_DNA"/>
</dbReference>